<evidence type="ECO:0000313" key="2">
    <source>
        <dbReference type="EMBL" id="CAL1359825.1"/>
    </source>
</evidence>
<organism evidence="2 3">
    <name type="scientific">Linum trigynum</name>
    <dbReference type="NCBI Taxonomy" id="586398"/>
    <lineage>
        <taxon>Eukaryota</taxon>
        <taxon>Viridiplantae</taxon>
        <taxon>Streptophyta</taxon>
        <taxon>Embryophyta</taxon>
        <taxon>Tracheophyta</taxon>
        <taxon>Spermatophyta</taxon>
        <taxon>Magnoliopsida</taxon>
        <taxon>eudicotyledons</taxon>
        <taxon>Gunneridae</taxon>
        <taxon>Pentapetalae</taxon>
        <taxon>rosids</taxon>
        <taxon>fabids</taxon>
        <taxon>Malpighiales</taxon>
        <taxon>Linaceae</taxon>
        <taxon>Linum</taxon>
    </lineage>
</organism>
<dbReference type="Proteomes" id="UP001497516">
    <property type="component" value="Chromosome 10"/>
</dbReference>
<dbReference type="EMBL" id="OZ034814">
    <property type="protein sequence ID" value="CAL1359825.1"/>
    <property type="molecule type" value="Genomic_DNA"/>
</dbReference>
<feature type="compositionally biased region" description="Low complexity" evidence="1">
    <location>
        <begin position="25"/>
        <end position="78"/>
    </location>
</feature>
<proteinExistence type="predicted"/>
<evidence type="ECO:0000256" key="1">
    <source>
        <dbReference type="SAM" id="MobiDB-lite"/>
    </source>
</evidence>
<feature type="region of interest" description="Disordered" evidence="1">
    <location>
        <begin position="1"/>
        <end position="112"/>
    </location>
</feature>
<protein>
    <submittedName>
        <fullName evidence="2">Uncharacterized protein</fullName>
    </submittedName>
</protein>
<evidence type="ECO:0000313" key="3">
    <source>
        <dbReference type="Proteomes" id="UP001497516"/>
    </source>
</evidence>
<gene>
    <name evidence="2" type="ORF">LTRI10_LOCUS7293</name>
</gene>
<dbReference type="AlphaFoldDB" id="A0AAV2CVG5"/>
<name>A0AAV2CVG5_9ROSI</name>
<keyword evidence="3" id="KW-1185">Reference proteome</keyword>
<feature type="compositionally biased region" description="Low complexity" evidence="1">
    <location>
        <begin position="1"/>
        <end position="11"/>
    </location>
</feature>
<sequence length="112" mass="11239">MESPPAVVYPPADDPAGHDPDTSQPLTPSLHSGSSSSSQTSSPHGTGSQLSPLLFSLGPSSSLVGSSSASSSTGCGDSLESRGGMENFLRAPEKYDTDAGERSKSTLVLASA</sequence>
<feature type="compositionally biased region" description="Basic and acidic residues" evidence="1">
    <location>
        <begin position="91"/>
        <end position="104"/>
    </location>
</feature>
<accession>A0AAV2CVG5</accession>
<reference evidence="2 3" key="1">
    <citation type="submission" date="2024-04" db="EMBL/GenBank/DDBJ databases">
        <authorList>
            <person name="Fracassetti M."/>
        </authorList>
    </citation>
    <scope>NUCLEOTIDE SEQUENCE [LARGE SCALE GENOMIC DNA]</scope>
</reference>